<proteinExistence type="predicted"/>
<dbReference type="Proteomes" id="UP000095283">
    <property type="component" value="Unplaced"/>
</dbReference>
<evidence type="ECO:0000256" key="1">
    <source>
        <dbReference type="SAM" id="SignalP"/>
    </source>
</evidence>
<keyword evidence="1" id="KW-0732">Signal</keyword>
<reference evidence="3" key="1">
    <citation type="submission" date="2016-11" db="UniProtKB">
        <authorList>
            <consortium name="WormBaseParasite"/>
        </authorList>
    </citation>
    <scope>IDENTIFICATION</scope>
</reference>
<dbReference type="WBParaSite" id="Hba_12791">
    <property type="protein sequence ID" value="Hba_12791"/>
    <property type="gene ID" value="Hba_12791"/>
</dbReference>
<feature type="chain" id="PRO_5009311048" evidence="1">
    <location>
        <begin position="20"/>
        <end position="79"/>
    </location>
</feature>
<evidence type="ECO:0000313" key="2">
    <source>
        <dbReference type="Proteomes" id="UP000095283"/>
    </source>
</evidence>
<dbReference type="AlphaFoldDB" id="A0A1I7X5X5"/>
<accession>A0A1I7X5X5</accession>
<name>A0A1I7X5X5_HETBA</name>
<keyword evidence="2" id="KW-1185">Reference proteome</keyword>
<sequence>MLFIMFLLSLLLTVSIVGCGREKKSPSLQVRPVRNNKKKQAVIGVQKTSIKEEIKEDDEEDNGYDKCPTMTPEQLAKVC</sequence>
<organism evidence="2 3">
    <name type="scientific">Heterorhabditis bacteriophora</name>
    <name type="common">Entomopathogenic nematode worm</name>
    <dbReference type="NCBI Taxonomy" id="37862"/>
    <lineage>
        <taxon>Eukaryota</taxon>
        <taxon>Metazoa</taxon>
        <taxon>Ecdysozoa</taxon>
        <taxon>Nematoda</taxon>
        <taxon>Chromadorea</taxon>
        <taxon>Rhabditida</taxon>
        <taxon>Rhabditina</taxon>
        <taxon>Rhabditomorpha</taxon>
        <taxon>Strongyloidea</taxon>
        <taxon>Heterorhabditidae</taxon>
        <taxon>Heterorhabditis</taxon>
    </lineage>
</organism>
<protein>
    <submittedName>
        <fullName evidence="3">Secreted protein</fullName>
    </submittedName>
</protein>
<evidence type="ECO:0000313" key="3">
    <source>
        <dbReference type="WBParaSite" id="Hba_12791"/>
    </source>
</evidence>
<feature type="signal peptide" evidence="1">
    <location>
        <begin position="1"/>
        <end position="19"/>
    </location>
</feature>